<dbReference type="RefSeq" id="XP_002485296.1">
    <property type="nucleotide sequence ID" value="XM_002485251.1"/>
</dbReference>
<keyword evidence="10" id="KW-1185">Reference proteome</keyword>
<dbReference type="PANTHER" id="PTHR46910:SF3">
    <property type="entry name" value="HALOTOLERANCE PROTEIN 9-RELATED"/>
    <property type="match status" value="1"/>
</dbReference>
<proteinExistence type="predicted"/>
<evidence type="ECO:0000256" key="2">
    <source>
        <dbReference type="ARBA" id="ARBA00022723"/>
    </source>
</evidence>
<dbReference type="Proteomes" id="UP000001745">
    <property type="component" value="Unassembled WGS sequence"/>
</dbReference>
<feature type="compositionally biased region" description="Low complexity" evidence="7">
    <location>
        <begin position="104"/>
        <end position="115"/>
    </location>
</feature>
<evidence type="ECO:0000256" key="1">
    <source>
        <dbReference type="ARBA" id="ARBA00004123"/>
    </source>
</evidence>
<dbReference type="OMA" id="HHTIFAS"/>
<organism evidence="9 10">
    <name type="scientific">Talaromyces stipitatus (strain ATCC 10500 / CBS 375.48 / QM 6759 / NRRL 1006)</name>
    <name type="common">Penicillium stipitatum</name>
    <dbReference type="NCBI Taxonomy" id="441959"/>
    <lineage>
        <taxon>Eukaryota</taxon>
        <taxon>Fungi</taxon>
        <taxon>Dikarya</taxon>
        <taxon>Ascomycota</taxon>
        <taxon>Pezizomycotina</taxon>
        <taxon>Eurotiomycetes</taxon>
        <taxon>Eurotiomycetidae</taxon>
        <taxon>Eurotiales</taxon>
        <taxon>Trichocomaceae</taxon>
        <taxon>Talaromyces</taxon>
        <taxon>Talaromyces sect. Talaromyces</taxon>
    </lineage>
</organism>
<dbReference type="OrthoDB" id="4150019at2759"/>
<dbReference type="InterPro" id="IPR001138">
    <property type="entry name" value="Zn2Cys6_DnaBD"/>
</dbReference>
<keyword evidence="2" id="KW-0479">Metal-binding</keyword>
<sequence>MHSVLVETVSPLPNPTNLLIMEPLGASGAGADKKRNKLGYHRTSVACVHCRRRKIRCLVAADDSQGRCENCIRLRKECQFYPVDQQPQPDRKSSRPGGITLETPSSSADPSIASSSPPPLGGAMDPTDIYQYQQLSLHSTATTPEMTASGFHPSAGFSSVASMGGFATGPTSPVDGVAHPELVPGQTIDPNATYNMGHASPVMWTQGQMLTALPPGVAPHPQHISTGIPSHPQMLSPAAAAPYTVRPDGSIWPTPPPRAITTIPSQPEMYHPHPHHHTIFASSPVPQPELKRSMTSPAPGRSHHQPSPLHSPPSTQIQINYSGQPIPYQHHHPPPPPPAGGGQSQPYPPQWNPGMNAIPMGDGTYTTLYATPEHFQMSGQQHPPTGP</sequence>
<dbReference type="PhylomeDB" id="B8MKI8"/>
<evidence type="ECO:0000313" key="9">
    <source>
        <dbReference type="EMBL" id="EED15343.1"/>
    </source>
</evidence>
<evidence type="ECO:0000259" key="8">
    <source>
        <dbReference type="PROSITE" id="PS50048"/>
    </source>
</evidence>
<evidence type="ECO:0000256" key="6">
    <source>
        <dbReference type="ARBA" id="ARBA00023242"/>
    </source>
</evidence>
<evidence type="ECO:0000313" key="10">
    <source>
        <dbReference type="Proteomes" id="UP000001745"/>
    </source>
</evidence>
<evidence type="ECO:0000256" key="5">
    <source>
        <dbReference type="ARBA" id="ARBA00023163"/>
    </source>
</evidence>
<dbReference type="Pfam" id="PF00172">
    <property type="entry name" value="Zn_clus"/>
    <property type="match status" value="1"/>
</dbReference>
<evidence type="ECO:0000256" key="4">
    <source>
        <dbReference type="ARBA" id="ARBA00023125"/>
    </source>
</evidence>
<dbReference type="PROSITE" id="PS00463">
    <property type="entry name" value="ZN2_CY6_FUNGAL_1"/>
    <property type="match status" value="1"/>
</dbReference>
<name>B8MKI8_TALSN</name>
<dbReference type="GO" id="GO:0003677">
    <property type="term" value="F:DNA binding"/>
    <property type="evidence" value="ECO:0007669"/>
    <property type="project" value="UniProtKB-KW"/>
</dbReference>
<dbReference type="PANTHER" id="PTHR46910">
    <property type="entry name" value="TRANSCRIPTION FACTOR PDR1"/>
    <property type="match status" value="1"/>
</dbReference>
<gene>
    <name evidence="9" type="ORF">TSTA_047890</name>
</gene>
<dbReference type="GO" id="GO:0008270">
    <property type="term" value="F:zinc ion binding"/>
    <property type="evidence" value="ECO:0007669"/>
    <property type="project" value="InterPro"/>
</dbReference>
<dbReference type="AlphaFoldDB" id="B8MKI8"/>
<dbReference type="PROSITE" id="PS50048">
    <property type="entry name" value="ZN2_CY6_FUNGAL_2"/>
    <property type="match status" value="1"/>
</dbReference>
<dbReference type="SMART" id="SM00066">
    <property type="entry name" value="GAL4"/>
    <property type="match status" value="1"/>
</dbReference>
<feature type="compositionally biased region" description="Low complexity" evidence="7">
    <location>
        <begin position="305"/>
        <end position="314"/>
    </location>
</feature>
<dbReference type="InterPro" id="IPR036864">
    <property type="entry name" value="Zn2-C6_fun-type_DNA-bd_sf"/>
</dbReference>
<feature type="region of interest" description="Disordered" evidence="7">
    <location>
        <begin position="83"/>
        <end position="126"/>
    </location>
</feature>
<dbReference type="eggNOG" id="ENOG502S404">
    <property type="taxonomic scope" value="Eukaryota"/>
</dbReference>
<feature type="region of interest" description="Disordered" evidence="7">
    <location>
        <begin position="249"/>
        <end position="387"/>
    </location>
</feature>
<dbReference type="Gene3D" id="4.10.240.10">
    <property type="entry name" value="Zn(2)-C6 fungal-type DNA-binding domain"/>
    <property type="match status" value="1"/>
</dbReference>
<dbReference type="GO" id="GO:0005634">
    <property type="term" value="C:nucleus"/>
    <property type="evidence" value="ECO:0007669"/>
    <property type="project" value="UniProtKB-SubCell"/>
</dbReference>
<dbReference type="HOGENOM" id="CLU_062081_1_0_1"/>
<dbReference type="EMBL" id="EQ962657">
    <property type="protein sequence ID" value="EED15343.1"/>
    <property type="molecule type" value="Genomic_DNA"/>
</dbReference>
<dbReference type="CDD" id="cd00067">
    <property type="entry name" value="GAL4"/>
    <property type="match status" value="1"/>
</dbReference>
<evidence type="ECO:0000256" key="3">
    <source>
        <dbReference type="ARBA" id="ARBA00023015"/>
    </source>
</evidence>
<keyword evidence="3" id="KW-0805">Transcription regulation</keyword>
<dbReference type="VEuPathDB" id="FungiDB:TSTA_047890"/>
<dbReference type="InterPro" id="IPR050987">
    <property type="entry name" value="AtrR-like"/>
</dbReference>
<reference evidence="10" key="1">
    <citation type="journal article" date="2015" name="Genome Announc.">
        <title>Genome sequence of the AIDS-associated pathogen Penicillium marneffei (ATCC18224) and its near taxonomic relative Talaromyces stipitatus (ATCC10500).</title>
        <authorList>
            <person name="Nierman W.C."/>
            <person name="Fedorova-Abrams N.D."/>
            <person name="Andrianopoulos A."/>
        </authorList>
    </citation>
    <scope>NUCLEOTIDE SEQUENCE [LARGE SCALE GENOMIC DNA]</scope>
    <source>
        <strain evidence="10">ATCC 10500 / CBS 375.48 / QM 6759 / NRRL 1006</strain>
    </source>
</reference>
<keyword evidence="6" id="KW-0539">Nucleus</keyword>
<feature type="domain" description="Zn(2)-C6 fungal-type" evidence="8">
    <location>
        <begin position="46"/>
        <end position="80"/>
    </location>
</feature>
<dbReference type="InParanoid" id="B8MKI8"/>
<dbReference type="GeneID" id="8099339"/>
<dbReference type="GO" id="GO:0000981">
    <property type="term" value="F:DNA-binding transcription factor activity, RNA polymerase II-specific"/>
    <property type="evidence" value="ECO:0007669"/>
    <property type="project" value="InterPro"/>
</dbReference>
<evidence type="ECO:0000256" key="7">
    <source>
        <dbReference type="SAM" id="MobiDB-lite"/>
    </source>
</evidence>
<keyword evidence="4" id="KW-0238">DNA-binding</keyword>
<dbReference type="SUPFAM" id="SSF57701">
    <property type="entry name" value="Zn2/Cys6 DNA-binding domain"/>
    <property type="match status" value="1"/>
</dbReference>
<accession>B8MKI8</accession>
<keyword evidence="5" id="KW-0804">Transcription</keyword>
<feature type="compositionally biased region" description="Polar residues" evidence="7">
    <location>
        <begin position="377"/>
        <end position="387"/>
    </location>
</feature>
<dbReference type="STRING" id="441959.B8MKI8"/>
<comment type="subcellular location">
    <subcellularLocation>
        <location evidence="1">Nucleus</location>
    </subcellularLocation>
</comment>
<protein>
    <submittedName>
        <fullName evidence="9">C6 finger domain protein, putative</fullName>
    </submittedName>
</protein>